<dbReference type="OrthoDB" id="2111742at2"/>
<protein>
    <recommendedName>
        <fullName evidence="5">Extracellular protein</fullName>
    </recommendedName>
</protein>
<evidence type="ECO:0008006" key="5">
    <source>
        <dbReference type="Google" id="ProtNLM"/>
    </source>
</evidence>
<dbReference type="RefSeq" id="WP_115452751.1">
    <property type="nucleotide sequence ID" value="NZ_QNQT01000006.1"/>
</dbReference>
<proteinExistence type="predicted"/>
<keyword evidence="4" id="KW-1185">Reference proteome</keyword>
<evidence type="ECO:0000256" key="1">
    <source>
        <dbReference type="SAM" id="Phobius"/>
    </source>
</evidence>
<dbReference type="Proteomes" id="UP000257144">
    <property type="component" value="Unassembled WGS sequence"/>
</dbReference>
<dbReference type="AlphaFoldDB" id="A0A3D8GP63"/>
<sequence length="252" mass="28271">MKRLSFFCLVLIFILSGFPANGVQAYSYGDPNEEKVAEVYKEVVVKLNENPPNYIDALALFGTVKEEIDMHMGPEPGSIIQENLEKEQKVQAIENMEKLLVLNIARRLESIEKNFSEFDTSKKLLAKGFATYEAISPKVEAKDASADKEIRDDFNAALEALGNPGLFGVGKKEPNLDEFKTRKDEILSALKEQFEIKNLEVGHFSESASEVETNSGKKDWTDVSNLRNWIPIILIAAVIVGVVLYTARKRKK</sequence>
<keyword evidence="1" id="KW-0472">Membrane</keyword>
<reference evidence="3 4" key="1">
    <citation type="submission" date="2018-07" db="EMBL/GenBank/DDBJ databases">
        <title>Bacillus sp. YLB-04 draft genome sequence.</title>
        <authorList>
            <person name="Yu L."/>
            <person name="Tang X."/>
        </authorList>
    </citation>
    <scope>NUCLEOTIDE SEQUENCE [LARGE SCALE GENOMIC DNA]</scope>
    <source>
        <strain evidence="3 4">YLB-04</strain>
    </source>
</reference>
<gene>
    <name evidence="3" type="ORF">DRW41_14665</name>
</gene>
<feature type="signal peptide" evidence="2">
    <location>
        <begin position="1"/>
        <end position="25"/>
    </location>
</feature>
<evidence type="ECO:0000256" key="2">
    <source>
        <dbReference type="SAM" id="SignalP"/>
    </source>
</evidence>
<organism evidence="3 4">
    <name type="scientific">Neobacillus piezotolerans</name>
    <dbReference type="NCBI Taxonomy" id="2259171"/>
    <lineage>
        <taxon>Bacteria</taxon>
        <taxon>Bacillati</taxon>
        <taxon>Bacillota</taxon>
        <taxon>Bacilli</taxon>
        <taxon>Bacillales</taxon>
        <taxon>Bacillaceae</taxon>
        <taxon>Neobacillus</taxon>
    </lineage>
</organism>
<feature type="chain" id="PRO_5017825914" description="Extracellular protein" evidence="2">
    <location>
        <begin position="26"/>
        <end position="252"/>
    </location>
</feature>
<keyword evidence="1" id="KW-0812">Transmembrane</keyword>
<evidence type="ECO:0000313" key="4">
    <source>
        <dbReference type="Proteomes" id="UP000257144"/>
    </source>
</evidence>
<dbReference type="EMBL" id="QNQT01000006">
    <property type="protein sequence ID" value="RDU36263.1"/>
    <property type="molecule type" value="Genomic_DNA"/>
</dbReference>
<name>A0A3D8GP63_9BACI</name>
<evidence type="ECO:0000313" key="3">
    <source>
        <dbReference type="EMBL" id="RDU36263.1"/>
    </source>
</evidence>
<comment type="caution">
    <text evidence="3">The sequence shown here is derived from an EMBL/GenBank/DDBJ whole genome shotgun (WGS) entry which is preliminary data.</text>
</comment>
<keyword evidence="1" id="KW-1133">Transmembrane helix</keyword>
<keyword evidence="2" id="KW-0732">Signal</keyword>
<accession>A0A3D8GP63</accession>
<feature type="transmembrane region" description="Helical" evidence="1">
    <location>
        <begin position="229"/>
        <end position="247"/>
    </location>
</feature>